<feature type="transmembrane region" description="Helical" evidence="12">
    <location>
        <begin position="29"/>
        <end position="48"/>
    </location>
</feature>
<evidence type="ECO:0000256" key="8">
    <source>
        <dbReference type="ARBA" id="ARBA00023033"/>
    </source>
</evidence>
<gene>
    <name evidence="13" type="ORF">GUJ93_ZPchr0012g19131</name>
</gene>
<evidence type="ECO:0000256" key="12">
    <source>
        <dbReference type="SAM" id="Phobius"/>
    </source>
</evidence>
<keyword evidence="9 12" id="KW-0472">Membrane</keyword>
<dbReference type="GO" id="GO:0020037">
    <property type="term" value="F:heme binding"/>
    <property type="evidence" value="ECO:0007669"/>
    <property type="project" value="InterPro"/>
</dbReference>
<name>A0A8J5WJ83_ZIZPA</name>
<keyword evidence="7 10" id="KW-0408">Iron</keyword>
<dbReference type="PANTHER" id="PTHR24298">
    <property type="entry name" value="FLAVONOID 3'-MONOOXYGENASE-RELATED"/>
    <property type="match status" value="1"/>
</dbReference>
<dbReference type="GO" id="GO:0016020">
    <property type="term" value="C:membrane"/>
    <property type="evidence" value="ECO:0007669"/>
    <property type="project" value="UniProtKB-SubCell"/>
</dbReference>
<organism evidence="13 14">
    <name type="scientific">Zizania palustris</name>
    <name type="common">Northern wild rice</name>
    <dbReference type="NCBI Taxonomy" id="103762"/>
    <lineage>
        <taxon>Eukaryota</taxon>
        <taxon>Viridiplantae</taxon>
        <taxon>Streptophyta</taxon>
        <taxon>Embryophyta</taxon>
        <taxon>Tracheophyta</taxon>
        <taxon>Spermatophyta</taxon>
        <taxon>Magnoliopsida</taxon>
        <taxon>Liliopsida</taxon>
        <taxon>Poales</taxon>
        <taxon>Poaceae</taxon>
        <taxon>BOP clade</taxon>
        <taxon>Oryzoideae</taxon>
        <taxon>Oryzeae</taxon>
        <taxon>Zizaniinae</taxon>
        <taxon>Zizania</taxon>
    </lineage>
</organism>
<evidence type="ECO:0000256" key="3">
    <source>
        <dbReference type="ARBA" id="ARBA00022692"/>
    </source>
</evidence>
<evidence type="ECO:0000256" key="10">
    <source>
        <dbReference type="RuleBase" id="RU000461"/>
    </source>
</evidence>
<dbReference type="PROSITE" id="PS00086">
    <property type="entry name" value="CYTOCHROME_P450"/>
    <property type="match status" value="1"/>
</dbReference>
<dbReference type="InterPro" id="IPR017972">
    <property type="entry name" value="Cyt_P450_CS"/>
</dbReference>
<keyword evidence="5 12" id="KW-1133">Transmembrane helix</keyword>
<accession>A0A8J5WJ83</accession>
<feature type="region of interest" description="Disordered" evidence="11">
    <location>
        <begin position="1"/>
        <end position="20"/>
    </location>
</feature>
<keyword evidence="6 10" id="KW-0560">Oxidoreductase</keyword>
<evidence type="ECO:0000313" key="13">
    <source>
        <dbReference type="EMBL" id="KAG8092265.1"/>
    </source>
</evidence>
<evidence type="ECO:0000256" key="6">
    <source>
        <dbReference type="ARBA" id="ARBA00023002"/>
    </source>
</evidence>
<proteinExistence type="inferred from homology"/>
<evidence type="ECO:0000256" key="2">
    <source>
        <dbReference type="ARBA" id="ARBA00022617"/>
    </source>
</evidence>
<evidence type="ECO:0000256" key="11">
    <source>
        <dbReference type="SAM" id="MobiDB-lite"/>
    </source>
</evidence>
<comment type="subcellular location">
    <subcellularLocation>
        <location evidence="1">Membrane</location>
        <topology evidence="1">Single-pass membrane protein</topology>
    </subcellularLocation>
</comment>
<dbReference type="PANTHER" id="PTHR24298:SF800">
    <property type="entry name" value="CYTOCHROME P450 89A2-RELATED"/>
    <property type="match status" value="1"/>
</dbReference>
<evidence type="ECO:0000256" key="9">
    <source>
        <dbReference type="ARBA" id="ARBA00023136"/>
    </source>
</evidence>
<dbReference type="CDD" id="cd11075">
    <property type="entry name" value="CYP77_89"/>
    <property type="match status" value="1"/>
</dbReference>
<keyword evidence="2 10" id="KW-0349">Heme</keyword>
<reference evidence="13" key="1">
    <citation type="journal article" date="2021" name="bioRxiv">
        <title>Whole Genome Assembly and Annotation of Northern Wild Rice, Zizania palustris L., Supports a Whole Genome Duplication in the Zizania Genus.</title>
        <authorList>
            <person name="Haas M."/>
            <person name="Kono T."/>
            <person name="Macchietto M."/>
            <person name="Millas R."/>
            <person name="McGilp L."/>
            <person name="Shao M."/>
            <person name="Duquette J."/>
            <person name="Hirsch C.N."/>
            <person name="Kimball J."/>
        </authorList>
    </citation>
    <scope>NUCLEOTIDE SEQUENCE</scope>
    <source>
        <tissue evidence="13">Fresh leaf tissue</tissue>
    </source>
</reference>
<keyword evidence="4 10" id="KW-0479">Metal-binding</keyword>
<dbReference type="AlphaFoldDB" id="A0A8J5WJ83"/>
<comment type="caution">
    <text evidence="13">The sequence shown here is derived from an EMBL/GenBank/DDBJ whole genome shotgun (WGS) entry which is preliminary data.</text>
</comment>
<keyword evidence="8 10" id="KW-0503">Monooxygenase</keyword>
<dbReference type="InterPro" id="IPR001128">
    <property type="entry name" value="Cyt_P450"/>
</dbReference>
<comment type="similarity">
    <text evidence="10">Belongs to the cytochrome P450 family.</text>
</comment>
<dbReference type="GO" id="GO:0005506">
    <property type="term" value="F:iron ion binding"/>
    <property type="evidence" value="ECO:0007669"/>
    <property type="project" value="InterPro"/>
</dbReference>
<sequence>MSCTCPLNTPQDDSKSCQTTDHTGAMDTWQMLLAAILVLPFVWLVVFHGRGDGKSGGRPGRLPPGPPYVPVLGSTVWLTNSLGEVEPLLQRLIARYGPVVSLRIGSRLAIFVADRLLAHKALVERGAALADRPSLASVKLIGENDNLISRASYGPVWRLLRRNLVAETLHPSRLRMFAPARAWVRRVLVENLREPGGEAAQPVAVVETFQYAMFCLLVLMCFGERLDEAAVRAIATAQRNSLLYGSSKLNVFAFFPAVTKHLFRGRLQKVHALRRRLNELFMPLINARREYKKLAGEPRKETTFEHSYVDTLLDIKLPDDGNRALTDDEMVNLCSEFLNAGTDTTSTALQWIMAELVKNPSVQSKLYEEIKAKAGDDQPEASEEDVHDMPYLKAVILEGLRKHPPGHFVLPHKASEDMEIGGYLIPKGATVNFMVAEMGRDEKEWDKPMEFMPERFLAGGDGEGVDVTGSREIRMMPFGVGRRICAGLGVAMLHLEYFVANIVREFEWKEVAGDEVDFAEKREFTVVMAKPLRAHLVPRRT</sequence>
<dbReference type="GO" id="GO:0016709">
    <property type="term" value="F:oxidoreductase activity, acting on paired donors, with incorporation or reduction of molecular oxygen, NAD(P)H as one donor, and incorporation of one atom of oxygen"/>
    <property type="evidence" value="ECO:0007669"/>
    <property type="project" value="TreeGrafter"/>
</dbReference>
<evidence type="ECO:0000256" key="4">
    <source>
        <dbReference type="ARBA" id="ARBA00022723"/>
    </source>
</evidence>
<dbReference type="Proteomes" id="UP000729402">
    <property type="component" value="Unassembled WGS sequence"/>
</dbReference>
<dbReference type="InterPro" id="IPR051103">
    <property type="entry name" value="Plant_metabolite_P450s"/>
</dbReference>
<evidence type="ECO:0000256" key="7">
    <source>
        <dbReference type="ARBA" id="ARBA00023004"/>
    </source>
</evidence>
<protein>
    <recommendedName>
        <fullName evidence="15">Cytochrome P450</fullName>
    </recommendedName>
</protein>
<evidence type="ECO:0000313" key="14">
    <source>
        <dbReference type="Proteomes" id="UP000729402"/>
    </source>
</evidence>
<keyword evidence="14" id="KW-1185">Reference proteome</keyword>
<evidence type="ECO:0000256" key="1">
    <source>
        <dbReference type="ARBA" id="ARBA00004167"/>
    </source>
</evidence>
<evidence type="ECO:0008006" key="15">
    <source>
        <dbReference type="Google" id="ProtNLM"/>
    </source>
</evidence>
<evidence type="ECO:0000256" key="5">
    <source>
        <dbReference type="ARBA" id="ARBA00022989"/>
    </source>
</evidence>
<dbReference type="EMBL" id="JAAALK010000080">
    <property type="protein sequence ID" value="KAG8092265.1"/>
    <property type="molecule type" value="Genomic_DNA"/>
</dbReference>
<keyword evidence="3 12" id="KW-0812">Transmembrane</keyword>
<dbReference type="Pfam" id="PF00067">
    <property type="entry name" value="p450"/>
    <property type="match status" value="1"/>
</dbReference>
<dbReference type="FunFam" id="1.10.630.10:FF:000012">
    <property type="entry name" value="Cytochrome P450 family protein"/>
    <property type="match status" value="1"/>
</dbReference>
<reference evidence="13" key="2">
    <citation type="submission" date="2021-02" db="EMBL/GenBank/DDBJ databases">
        <authorList>
            <person name="Kimball J.A."/>
            <person name="Haas M.W."/>
            <person name="Macchietto M."/>
            <person name="Kono T."/>
            <person name="Duquette J."/>
            <person name="Shao M."/>
        </authorList>
    </citation>
    <scope>NUCLEOTIDE SEQUENCE</scope>
    <source>
        <tissue evidence="13">Fresh leaf tissue</tissue>
    </source>
</reference>
<dbReference type="OrthoDB" id="1055148at2759"/>